<feature type="compositionally biased region" description="Polar residues" evidence="1">
    <location>
        <begin position="7"/>
        <end position="16"/>
    </location>
</feature>
<accession>A0A9X6U4Z1</accession>
<dbReference type="AlphaFoldDB" id="A0A9X6U4Z1"/>
<proteinExistence type="predicted"/>
<evidence type="ECO:0000256" key="1">
    <source>
        <dbReference type="SAM" id="MobiDB-lite"/>
    </source>
</evidence>
<reference evidence="2 3" key="1">
    <citation type="submission" date="2017-09" db="EMBL/GenBank/DDBJ databases">
        <title>Large-scale bioinformatics analysis of Bacillus genomes uncovers conserved roles of natural products in bacterial physiology.</title>
        <authorList>
            <consortium name="Agbiome Team Llc"/>
            <person name="Bleich R.M."/>
            <person name="Grubbs K.J."/>
            <person name="Santa Maria K.C."/>
            <person name="Allen S.E."/>
            <person name="Farag S."/>
            <person name="Shank E.A."/>
            <person name="Bowers A."/>
        </authorList>
    </citation>
    <scope>NUCLEOTIDE SEQUENCE [LARGE SCALE GENOMIC DNA]</scope>
    <source>
        <strain evidence="2 3">AFS094940</strain>
    </source>
</reference>
<gene>
    <name evidence="2" type="ORF">CON01_01070</name>
</gene>
<dbReference type="EMBL" id="NVMD01000002">
    <property type="protein sequence ID" value="PED16473.1"/>
    <property type="molecule type" value="Genomic_DNA"/>
</dbReference>
<protein>
    <submittedName>
        <fullName evidence="2">Uncharacterized protein</fullName>
    </submittedName>
</protein>
<evidence type="ECO:0000313" key="3">
    <source>
        <dbReference type="Proteomes" id="UP000220127"/>
    </source>
</evidence>
<feature type="region of interest" description="Disordered" evidence="1">
    <location>
        <begin position="1"/>
        <end position="20"/>
    </location>
</feature>
<evidence type="ECO:0000313" key="2">
    <source>
        <dbReference type="EMBL" id="PED16473.1"/>
    </source>
</evidence>
<dbReference type="Proteomes" id="UP000220127">
    <property type="component" value="Unassembled WGS sequence"/>
</dbReference>
<sequence length="73" mass="8050">MGENKGKMQQNKGISDSKSRAISLASAKGRKHYIIEETRHRAKMNGEQRLFLRTGLRLVVCAAAVARLGGQLL</sequence>
<name>A0A9X6U4Z1_BACTU</name>
<organism evidence="2 3">
    <name type="scientific">Bacillus thuringiensis</name>
    <dbReference type="NCBI Taxonomy" id="1428"/>
    <lineage>
        <taxon>Bacteria</taxon>
        <taxon>Bacillati</taxon>
        <taxon>Bacillota</taxon>
        <taxon>Bacilli</taxon>
        <taxon>Bacillales</taxon>
        <taxon>Bacillaceae</taxon>
        <taxon>Bacillus</taxon>
        <taxon>Bacillus cereus group</taxon>
    </lineage>
</organism>
<comment type="caution">
    <text evidence="2">The sequence shown here is derived from an EMBL/GenBank/DDBJ whole genome shotgun (WGS) entry which is preliminary data.</text>
</comment>